<keyword evidence="1" id="KW-0472">Membrane</keyword>
<protein>
    <recommendedName>
        <fullName evidence="4">Hybrid sensor histidine kinase/response regulator</fullName>
    </recommendedName>
</protein>
<evidence type="ECO:0000313" key="2">
    <source>
        <dbReference type="EMBL" id="MFD1784352.1"/>
    </source>
</evidence>
<feature type="transmembrane region" description="Helical" evidence="1">
    <location>
        <begin position="37"/>
        <end position="61"/>
    </location>
</feature>
<dbReference type="RefSeq" id="WP_377283698.1">
    <property type="nucleotide sequence ID" value="NZ_JBHRSI010000009.1"/>
</dbReference>
<comment type="caution">
    <text evidence="2">The sequence shown here is derived from an EMBL/GenBank/DDBJ whole genome shotgun (WGS) entry which is preliminary data.</text>
</comment>
<dbReference type="EMBL" id="JBHUEY010000001">
    <property type="protein sequence ID" value="MFD1784352.1"/>
    <property type="molecule type" value="Genomic_DNA"/>
</dbReference>
<keyword evidence="3" id="KW-1185">Reference proteome</keyword>
<organism evidence="2 3">
    <name type="scientific">Phenylobacterium terrae</name>
    <dbReference type="NCBI Taxonomy" id="2665495"/>
    <lineage>
        <taxon>Bacteria</taxon>
        <taxon>Pseudomonadati</taxon>
        <taxon>Pseudomonadota</taxon>
        <taxon>Alphaproteobacteria</taxon>
        <taxon>Caulobacterales</taxon>
        <taxon>Caulobacteraceae</taxon>
        <taxon>Phenylobacterium</taxon>
    </lineage>
</organism>
<reference evidence="3" key="1">
    <citation type="journal article" date="2019" name="Int. J. Syst. Evol. Microbiol.">
        <title>The Global Catalogue of Microorganisms (GCM) 10K type strain sequencing project: providing services to taxonomists for standard genome sequencing and annotation.</title>
        <authorList>
            <consortium name="The Broad Institute Genomics Platform"/>
            <consortium name="The Broad Institute Genome Sequencing Center for Infectious Disease"/>
            <person name="Wu L."/>
            <person name="Ma J."/>
        </authorList>
    </citation>
    <scope>NUCLEOTIDE SEQUENCE [LARGE SCALE GENOMIC DNA]</scope>
    <source>
        <strain evidence="3">DFY28</strain>
    </source>
</reference>
<proteinExistence type="predicted"/>
<evidence type="ECO:0000313" key="3">
    <source>
        <dbReference type="Proteomes" id="UP001597237"/>
    </source>
</evidence>
<dbReference type="Proteomes" id="UP001597237">
    <property type="component" value="Unassembled WGS sequence"/>
</dbReference>
<gene>
    <name evidence="2" type="ORF">ACFSC0_13175</name>
</gene>
<feature type="transmembrane region" description="Helical" evidence="1">
    <location>
        <begin position="12"/>
        <end position="31"/>
    </location>
</feature>
<sequence>MDRLTAGKPRSVLRTLAMVGGALATAAAVTVGAVLAVFFAATVVVIAVMSSFLLMFAGAALRARRTARARASGAGGVIEARNVGGHHWVAYGWNERA</sequence>
<keyword evidence="1" id="KW-0812">Transmembrane</keyword>
<name>A0ABW4N2D9_9CAUL</name>
<evidence type="ECO:0000256" key="1">
    <source>
        <dbReference type="SAM" id="Phobius"/>
    </source>
</evidence>
<keyword evidence="1" id="KW-1133">Transmembrane helix</keyword>
<evidence type="ECO:0008006" key="4">
    <source>
        <dbReference type="Google" id="ProtNLM"/>
    </source>
</evidence>
<accession>A0ABW4N2D9</accession>